<dbReference type="InterPro" id="IPR004090">
    <property type="entry name" value="Chemotax_Me-accpt_rcpt"/>
</dbReference>
<dbReference type="PRINTS" id="PR00260">
    <property type="entry name" value="CHEMTRNSDUCR"/>
</dbReference>
<dbReference type="EMBL" id="CP009933">
    <property type="protein sequence ID" value="AKA67958.1"/>
    <property type="molecule type" value="Genomic_DNA"/>
</dbReference>
<dbReference type="Proteomes" id="UP000033115">
    <property type="component" value="Chromosome"/>
</dbReference>
<dbReference type="AlphaFoldDB" id="A0A0E3JZ46"/>
<keyword evidence="4" id="KW-0812">Transmembrane</keyword>
<keyword evidence="4" id="KW-0472">Membrane</keyword>
<evidence type="ECO:0000256" key="3">
    <source>
        <dbReference type="PROSITE-ProRule" id="PRU00284"/>
    </source>
</evidence>
<dbReference type="SUPFAM" id="SSF58104">
    <property type="entry name" value="Methyl-accepting chemotaxis protein (MCP) signaling domain"/>
    <property type="match status" value="1"/>
</dbReference>
<dbReference type="HOGENOM" id="CLU_000445_107_27_9"/>
<keyword evidence="4" id="KW-1133">Transmembrane helix</keyword>
<sequence length="529" mass="59103">MSEYWLLNADRDFYQALTDQMEMESTSDPKTLKDAKASYLENQKQTIDRVHKARDIIYSDKAKFENLKNKDSNLTLIQLFDSFDKDFSNWSKLFDPDKNILINKAEYLKNFDLARERINQIEGIMDDYNSSVISESRSLVNSIINIILIVSLCTIFLSILLGSYLIINIKKRTNVSIALMKKTAKFDLKYDKSYEQYLSEKDEFAEIINAESNIRNEFRSIIKKVVEETIVLKDAIKTVNENIFSLKDEIEDISSTTEELSAGMEETAASTQETTAASSEIEKHIEAISSKAALGSKSVESINERASKLKNDFSISHNNTSEMLNTVKEKLKNSLAQSKSVNQINELSDSILEITAQTNLLALNASIEAARAGEAGKGFAVVADEIRNLAETSRTSVSEIQKITKVVIDCVENLTNNSNELLKFVENDVTCDYQTMLDATDQYKLDADLVNDLVNNFSSTSKELVSSVENIVLTMNGIAEATNEGALGTSNIAEKVSSVVSKSNEIKESINSTEEGFNALNNMISKFNV</sequence>
<evidence type="ECO:0000256" key="2">
    <source>
        <dbReference type="ARBA" id="ARBA00029447"/>
    </source>
</evidence>
<protein>
    <submittedName>
        <fullName evidence="6">Methyl-accepting chemotaxis sensory transducer</fullName>
    </submittedName>
</protein>
<dbReference type="Gene3D" id="1.10.287.950">
    <property type="entry name" value="Methyl-accepting chemotaxis protein"/>
    <property type="match status" value="1"/>
</dbReference>
<dbReference type="GO" id="GO:0004888">
    <property type="term" value="F:transmembrane signaling receptor activity"/>
    <property type="evidence" value="ECO:0007669"/>
    <property type="project" value="InterPro"/>
</dbReference>
<dbReference type="GO" id="GO:0006935">
    <property type="term" value="P:chemotaxis"/>
    <property type="evidence" value="ECO:0007669"/>
    <property type="project" value="InterPro"/>
</dbReference>
<dbReference type="GO" id="GO:0016020">
    <property type="term" value="C:membrane"/>
    <property type="evidence" value="ECO:0007669"/>
    <property type="project" value="InterPro"/>
</dbReference>
<feature type="transmembrane region" description="Helical" evidence="4">
    <location>
        <begin position="143"/>
        <end position="167"/>
    </location>
</feature>
<dbReference type="Pfam" id="PF00015">
    <property type="entry name" value="MCPsignal"/>
    <property type="match status" value="1"/>
</dbReference>
<reference evidence="6 7" key="1">
    <citation type="journal article" date="2015" name="J. Biotechnol.">
        <title>Complete genome sequence of a malodorant-producing acetogen, Clostridium scatologenes ATCC 25775(T).</title>
        <authorList>
            <person name="Zhu Z."/>
            <person name="Guo T."/>
            <person name="Zheng H."/>
            <person name="Song T."/>
            <person name="Ouyang P."/>
            <person name="Xie J."/>
        </authorList>
    </citation>
    <scope>NUCLEOTIDE SEQUENCE [LARGE SCALE GENOMIC DNA]</scope>
    <source>
        <strain evidence="6 7">ATCC 25775</strain>
    </source>
</reference>
<name>A0A0E3JZ46_CLOSL</name>
<dbReference type="PROSITE" id="PS50111">
    <property type="entry name" value="CHEMOTAXIS_TRANSDUC_2"/>
    <property type="match status" value="1"/>
</dbReference>
<organism evidence="6 7">
    <name type="scientific">Clostridium scatologenes</name>
    <dbReference type="NCBI Taxonomy" id="1548"/>
    <lineage>
        <taxon>Bacteria</taxon>
        <taxon>Bacillati</taxon>
        <taxon>Bacillota</taxon>
        <taxon>Clostridia</taxon>
        <taxon>Eubacteriales</taxon>
        <taxon>Clostridiaceae</taxon>
        <taxon>Clostridium</taxon>
    </lineage>
</organism>
<dbReference type="SMART" id="SM00283">
    <property type="entry name" value="MA"/>
    <property type="match status" value="1"/>
</dbReference>
<gene>
    <name evidence="6" type="ORF">CSCA_0833</name>
</gene>
<evidence type="ECO:0000313" key="7">
    <source>
        <dbReference type="Proteomes" id="UP000033115"/>
    </source>
</evidence>
<comment type="similarity">
    <text evidence="2">Belongs to the methyl-accepting chemotaxis (MCP) protein family.</text>
</comment>
<accession>A0A0E3JZ46</accession>
<dbReference type="PANTHER" id="PTHR32089">
    <property type="entry name" value="METHYL-ACCEPTING CHEMOTAXIS PROTEIN MCPB"/>
    <property type="match status" value="1"/>
</dbReference>
<feature type="domain" description="Methyl-accepting transducer" evidence="5">
    <location>
        <begin position="242"/>
        <end position="479"/>
    </location>
</feature>
<evidence type="ECO:0000256" key="1">
    <source>
        <dbReference type="ARBA" id="ARBA00023224"/>
    </source>
</evidence>
<keyword evidence="7" id="KW-1185">Reference proteome</keyword>
<keyword evidence="1 3" id="KW-0807">Transducer</keyword>
<dbReference type="KEGG" id="csq:CSCA_0833"/>
<dbReference type="STRING" id="1548.CSCA_0833"/>
<evidence type="ECO:0000259" key="5">
    <source>
        <dbReference type="PROSITE" id="PS50111"/>
    </source>
</evidence>
<dbReference type="PANTHER" id="PTHR32089:SF112">
    <property type="entry name" value="LYSOZYME-LIKE PROTEIN-RELATED"/>
    <property type="match status" value="1"/>
</dbReference>
<proteinExistence type="inferred from homology"/>
<dbReference type="GO" id="GO:0007165">
    <property type="term" value="P:signal transduction"/>
    <property type="evidence" value="ECO:0007669"/>
    <property type="project" value="UniProtKB-KW"/>
</dbReference>
<dbReference type="InterPro" id="IPR004089">
    <property type="entry name" value="MCPsignal_dom"/>
</dbReference>
<evidence type="ECO:0000313" key="6">
    <source>
        <dbReference type="EMBL" id="AKA67958.1"/>
    </source>
</evidence>
<evidence type="ECO:0000256" key="4">
    <source>
        <dbReference type="SAM" id="Phobius"/>
    </source>
</evidence>